<sequence>MNPLLGRRQTQPRVDLDTDVYTLARQRTAYVMDTFDEIIVAFSGGKDSTAVLNIALEVARSDPRFARHLPLRVVHFDEEAIPFETEEYVRRVSQRDDVALEWYCLPVKHRNACSRSHPYWWPWAPEDEAKWCRPMPPEAITHLDGFPINPPEARLTIPDLNGLLAPGRASTAMLMGIRAQESVIRRRAVSRRKVDNYIVRYDGPTGGGNIFKAYTIYDWQTEDVWTAAKLNGWDYNRAYDRMAMAGVTPYQQRCSPAFGEEPLNKIHTYATCFPEVWEKMSERVPGIGAAVRYARTELWAFGSRPDKPAHVTWPDYIAHYVSRWTRPAEQTMIAGRLRETIRRHYRHTTDPILPTSPHPRSGVSWEFLLTLAMRGDFKERRQETMKIRPEAKAREWASYTAELTRLLADGVTAAELGHPRALPPDPSMLIPTEYRQEAEQ</sequence>
<feature type="domain" description="Phosphoadenosine phosphosulphate reductase" evidence="2">
    <location>
        <begin position="38"/>
        <end position="241"/>
    </location>
</feature>
<keyword evidence="4" id="KW-1185">Reference proteome</keyword>
<dbReference type="PANTHER" id="PTHR30083">
    <property type="entry name" value="TRANSCRIPTIONAL REGULATOR-RELATED"/>
    <property type="match status" value="1"/>
</dbReference>
<dbReference type="Gene3D" id="3.40.50.620">
    <property type="entry name" value="HUPs"/>
    <property type="match status" value="1"/>
</dbReference>
<comment type="caution">
    <text evidence="3">The sequence shown here is derived from an EMBL/GenBank/DDBJ whole genome shotgun (WGS) entry which is preliminary data.</text>
</comment>
<protein>
    <submittedName>
        <fullName evidence="3">Phosphoadenosine phosphosulfate reductase</fullName>
    </submittedName>
</protein>
<proteinExistence type="predicted"/>
<evidence type="ECO:0000313" key="3">
    <source>
        <dbReference type="EMBL" id="GAA4085323.1"/>
    </source>
</evidence>
<dbReference type="Pfam" id="PF01507">
    <property type="entry name" value="PAPS_reduct"/>
    <property type="match status" value="1"/>
</dbReference>
<dbReference type="InterPro" id="IPR014729">
    <property type="entry name" value="Rossmann-like_a/b/a_fold"/>
</dbReference>
<dbReference type="PANTHER" id="PTHR30083:SF0">
    <property type="entry name" value="3'-PHOSPHOADENOSINE 5'-PHOSPHOSULFATE SULFOTRANSFERASE (PAPS REDUCTASE)_FAD SYNTHETASE"/>
    <property type="match status" value="1"/>
</dbReference>
<dbReference type="Pfam" id="PF11922">
    <property type="entry name" value="DUF3440"/>
    <property type="match status" value="1"/>
</dbReference>
<evidence type="ECO:0000313" key="4">
    <source>
        <dbReference type="Proteomes" id="UP001500683"/>
    </source>
</evidence>
<dbReference type="Proteomes" id="UP001500683">
    <property type="component" value="Unassembled WGS sequence"/>
</dbReference>
<organism evidence="3 4">
    <name type="scientific">Actinomadura miaoliensis</name>
    <dbReference type="NCBI Taxonomy" id="430685"/>
    <lineage>
        <taxon>Bacteria</taxon>
        <taxon>Bacillati</taxon>
        <taxon>Actinomycetota</taxon>
        <taxon>Actinomycetes</taxon>
        <taxon>Streptosporangiales</taxon>
        <taxon>Thermomonosporaceae</taxon>
        <taxon>Actinomadura</taxon>
    </lineage>
</organism>
<dbReference type="InterPro" id="IPR002500">
    <property type="entry name" value="PAPS_reduct_dom"/>
</dbReference>
<dbReference type="RefSeq" id="WP_344952480.1">
    <property type="nucleotide sequence ID" value="NZ_BAAAZG010000038.1"/>
</dbReference>
<name>A0ABP7WCD4_9ACTN</name>
<evidence type="ECO:0000256" key="1">
    <source>
        <dbReference type="SAM" id="MobiDB-lite"/>
    </source>
</evidence>
<accession>A0ABP7WCD4</accession>
<gene>
    <name evidence="3" type="ORF">GCM10022214_51690</name>
</gene>
<evidence type="ECO:0000259" key="2">
    <source>
        <dbReference type="Pfam" id="PF01507"/>
    </source>
</evidence>
<reference evidence="4" key="1">
    <citation type="journal article" date="2019" name="Int. J. Syst. Evol. Microbiol.">
        <title>The Global Catalogue of Microorganisms (GCM) 10K type strain sequencing project: providing services to taxonomists for standard genome sequencing and annotation.</title>
        <authorList>
            <consortium name="The Broad Institute Genomics Platform"/>
            <consortium name="The Broad Institute Genome Sequencing Center for Infectious Disease"/>
            <person name="Wu L."/>
            <person name="Ma J."/>
        </authorList>
    </citation>
    <scope>NUCLEOTIDE SEQUENCE [LARGE SCALE GENOMIC DNA]</scope>
    <source>
        <strain evidence="4">JCM 16702</strain>
    </source>
</reference>
<dbReference type="EMBL" id="BAAAZG010000038">
    <property type="protein sequence ID" value="GAA4085323.1"/>
    <property type="molecule type" value="Genomic_DNA"/>
</dbReference>
<dbReference type="SUPFAM" id="SSF52402">
    <property type="entry name" value="Adenine nucleotide alpha hydrolases-like"/>
    <property type="match status" value="1"/>
</dbReference>
<feature type="region of interest" description="Disordered" evidence="1">
    <location>
        <begin position="416"/>
        <end position="440"/>
    </location>
</feature>
<dbReference type="InterPro" id="IPR021845">
    <property type="entry name" value="DUF3440"/>
</dbReference>